<accession>A0A6J7WER9</accession>
<protein>
    <submittedName>
        <fullName evidence="1">Uncharacterized protein</fullName>
    </submittedName>
</protein>
<proteinExistence type="predicted"/>
<dbReference type="EMBL" id="LR798220">
    <property type="protein sequence ID" value="CAB5194527.1"/>
    <property type="molecule type" value="Genomic_DNA"/>
</dbReference>
<evidence type="ECO:0000313" key="1">
    <source>
        <dbReference type="EMBL" id="CAB5194527.1"/>
    </source>
</evidence>
<name>A0A6J7WER9_9CAUD</name>
<sequence length="440" mass="48128">MAGNYQIGAPSKEWMSAAPALAAALRNRAGKMVSLDTPQDQDATDIGTDILAGFAPGVGTAQGFRDFERARRDGDGLDMFLSSIGMLPFVQGVTKTAKAAVTGAKRMSRAQAVAAGFWHPIGLGKKLDKPYGEMTFTHEPLTEFPTPPIRSLEEFQNQYIIPAVGDRTAANKMLTEVDGVKLKDPVYLEGGAGFMDTHGSAGSPDQSIWASKQGITTKLRNRALGVQEENPDAIANLFYVPMAHNSLNFSNMATDTAIQMLRSGGHSRKTLRSFDDAVRNLRPDFAGLNSKTVQSQLKENGAVRHALLNRMQLDQFKEQGFPNLAAIRKAIMEPELADVPNYHGGYRIGQIDTSRKNFKDAIVPHSTYNTQIPGQVVGGLDVAIPYKDLWGDFFDNRRALGMPEKGDRIAFERAAPAQLIDQRTLDRVMPIIEALRNQKP</sequence>
<organism evidence="1">
    <name type="scientific">uncultured Caudovirales phage</name>
    <dbReference type="NCBI Taxonomy" id="2100421"/>
    <lineage>
        <taxon>Viruses</taxon>
        <taxon>Duplodnaviria</taxon>
        <taxon>Heunggongvirae</taxon>
        <taxon>Uroviricota</taxon>
        <taxon>Caudoviricetes</taxon>
        <taxon>Peduoviridae</taxon>
        <taxon>Maltschvirus</taxon>
        <taxon>Maltschvirus maltsch</taxon>
    </lineage>
</organism>
<reference evidence="1" key="1">
    <citation type="submission" date="2020-05" db="EMBL/GenBank/DDBJ databases">
        <authorList>
            <person name="Chiriac C."/>
            <person name="Salcher M."/>
            <person name="Ghai R."/>
            <person name="Kavagutti S V."/>
        </authorList>
    </citation>
    <scope>NUCLEOTIDE SEQUENCE</scope>
</reference>
<gene>
    <name evidence="1" type="ORF">UFOVP168_7</name>
</gene>